<dbReference type="AlphaFoldDB" id="A0A803QU02"/>
<dbReference type="EMBL" id="UZAU01000025">
    <property type="status" value="NOT_ANNOTATED_CDS"/>
    <property type="molecule type" value="Genomic_DNA"/>
</dbReference>
<keyword evidence="3" id="KW-1185">Reference proteome</keyword>
<name>A0A803QU02_CANSA</name>
<dbReference type="Proteomes" id="UP000596661">
    <property type="component" value="Chromosome 1"/>
</dbReference>
<reference evidence="2" key="1">
    <citation type="submission" date="2018-11" db="EMBL/GenBank/DDBJ databases">
        <authorList>
            <person name="Grassa J C."/>
        </authorList>
    </citation>
    <scope>NUCLEOTIDE SEQUENCE [LARGE SCALE GENOMIC DNA]</scope>
</reference>
<feature type="region of interest" description="Disordered" evidence="1">
    <location>
        <begin position="1"/>
        <end position="60"/>
    </location>
</feature>
<sequence length="60" mass="6631">MPIPSKSAPSMSNFSSPAVGEHPHQTLMPTLNINSCRKRKMVRKGEEDNDKVSTYVDSPT</sequence>
<accession>A0A803QU02</accession>
<evidence type="ECO:0000313" key="3">
    <source>
        <dbReference type="Proteomes" id="UP000596661"/>
    </source>
</evidence>
<evidence type="ECO:0000256" key="1">
    <source>
        <dbReference type="SAM" id="MobiDB-lite"/>
    </source>
</evidence>
<organism evidence="2 3">
    <name type="scientific">Cannabis sativa</name>
    <name type="common">Hemp</name>
    <name type="synonym">Marijuana</name>
    <dbReference type="NCBI Taxonomy" id="3483"/>
    <lineage>
        <taxon>Eukaryota</taxon>
        <taxon>Viridiplantae</taxon>
        <taxon>Streptophyta</taxon>
        <taxon>Embryophyta</taxon>
        <taxon>Tracheophyta</taxon>
        <taxon>Spermatophyta</taxon>
        <taxon>Magnoliopsida</taxon>
        <taxon>eudicotyledons</taxon>
        <taxon>Gunneridae</taxon>
        <taxon>Pentapetalae</taxon>
        <taxon>rosids</taxon>
        <taxon>fabids</taxon>
        <taxon>Rosales</taxon>
        <taxon>Cannabaceae</taxon>
        <taxon>Cannabis</taxon>
    </lineage>
</organism>
<reference evidence="2" key="2">
    <citation type="submission" date="2021-03" db="UniProtKB">
        <authorList>
            <consortium name="EnsemblPlants"/>
        </authorList>
    </citation>
    <scope>IDENTIFICATION</scope>
</reference>
<dbReference type="Gramene" id="novel_model_1372_5bd9a17a">
    <property type="protein sequence ID" value="cds.novel_model_1372_5bd9a17a"/>
    <property type="gene ID" value="novel_gene_764_5bd9a17a"/>
</dbReference>
<feature type="compositionally biased region" description="Polar residues" evidence="1">
    <location>
        <begin position="7"/>
        <end position="16"/>
    </location>
</feature>
<proteinExistence type="predicted"/>
<protein>
    <submittedName>
        <fullName evidence="2">Uncharacterized protein</fullName>
    </submittedName>
</protein>
<dbReference type="EnsemblPlants" id="novel_model_1372_5bd9a17a">
    <property type="protein sequence ID" value="cds.novel_model_1372_5bd9a17a"/>
    <property type="gene ID" value="novel_gene_764_5bd9a17a"/>
</dbReference>
<evidence type="ECO:0000313" key="2">
    <source>
        <dbReference type="EnsemblPlants" id="cds.novel_model_1372_5bd9a17a"/>
    </source>
</evidence>